<evidence type="ECO:0000313" key="2">
    <source>
        <dbReference type="EMBL" id="QIB32565.1"/>
    </source>
</evidence>
<proteinExistence type="predicted"/>
<protein>
    <submittedName>
        <fullName evidence="2">NUDIX hydrolase</fullName>
    </submittedName>
</protein>
<keyword evidence="2" id="KW-0378">Hydrolase</keyword>
<dbReference type="InterPro" id="IPR000086">
    <property type="entry name" value="NUDIX_hydrolase_dom"/>
</dbReference>
<sequence length="241" mass="26402">MSEIVELDRLDLAFDPVPPEYSRRHRAAIEAQFARMRRDRPSLWNGRILMLADATIGSRALSGRFVETDFATLLWVLYGESTAPGLRNAFGAAALRGCDGGFVLVRQAPWTLNAGRVYFATGTPEPADVTADGQVDMEASMLRELAEETGLTVSDVAPAAGWLAVCDPVRIALLRPFVAHESAVALAARIHAFIARQPRPEIDGTVIVHGPEGLSPAMPDFIQSYLRAVWEREKKGRDFSD</sequence>
<dbReference type="SUPFAM" id="SSF55811">
    <property type="entry name" value="Nudix"/>
    <property type="match status" value="1"/>
</dbReference>
<reference evidence="2 3" key="1">
    <citation type="submission" date="2020-02" db="EMBL/GenBank/DDBJ databases">
        <authorList>
            <person name="Li G."/>
        </authorList>
    </citation>
    <scope>NUCLEOTIDE SEQUENCE [LARGE SCALE GENOMIC DNA]</scope>
    <source>
        <strain evidence="2 3">DSM 102029</strain>
    </source>
</reference>
<dbReference type="Gene3D" id="3.90.79.10">
    <property type="entry name" value="Nucleoside Triphosphate Pyrophosphohydrolase"/>
    <property type="match status" value="1"/>
</dbReference>
<dbReference type="KEGG" id="apra:G3A50_01740"/>
<dbReference type="PROSITE" id="PS51462">
    <property type="entry name" value="NUDIX"/>
    <property type="match status" value="1"/>
</dbReference>
<dbReference type="EMBL" id="CP048630">
    <property type="protein sequence ID" value="QIB32565.1"/>
    <property type="molecule type" value="Genomic_DNA"/>
</dbReference>
<dbReference type="Proteomes" id="UP000464751">
    <property type="component" value="Chromosome"/>
</dbReference>
<feature type="domain" description="Nudix hydrolase" evidence="1">
    <location>
        <begin position="85"/>
        <end position="231"/>
    </location>
</feature>
<keyword evidence="3" id="KW-1185">Reference proteome</keyword>
<accession>A0A6P1YHJ6</accession>
<evidence type="ECO:0000259" key="1">
    <source>
        <dbReference type="PROSITE" id="PS51462"/>
    </source>
</evidence>
<organism evidence="2 3">
    <name type="scientific">Ancylobacter pratisalsi</name>
    <dbReference type="NCBI Taxonomy" id="1745854"/>
    <lineage>
        <taxon>Bacteria</taxon>
        <taxon>Pseudomonadati</taxon>
        <taxon>Pseudomonadota</taxon>
        <taxon>Alphaproteobacteria</taxon>
        <taxon>Hyphomicrobiales</taxon>
        <taxon>Xanthobacteraceae</taxon>
        <taxon>Ancylobacter</taxon>
    </lineage>
</organism>
<evidence type="ECO:0000313" key="3">
    <source>
        <dbReference type="Proteomes" id="UP000464751"/>
    </source>
</evidence>
<gene>
    <name evidence="2" type="ORF">G3A50_01740</name>
</gene>
<dbReference type="GO" id="GO:0016787">
    <property type="term" value="F:hydrolase activity"/>
    <property type="evidence" value="ECO:0007669"/>
    <property type="project" value="UniProtKB-KW"/>
</dbReference>
<dbReference type="InterPro" id="IPR015797">
    <property type="entry name" value="NUDIX_hydrolase-like_dom_sf"/>
</dbReference>
<dbReference type="AlphaFoldDB" id="A0A6P1YHJ6"/>
<dbReference type="RefSeq" id="WP_163073545.1">
    <property type="nucleotide sequence ID" value="NZ_CP048630.1"/>
</dbReference>
<dbReference type="Pfam" id="PF00293">
    <property type="entry name" value="NUDIX"/>
    <property type="match status" value="1"/>
</dbReference>
<name>A0A6P1YHJ6_9HYPH</name>